<dbReference type="InterPro" id="IPR012258">
    <property type="entry name" value="Acyl-CoA_oxidase"/>
</dbReference>
<evidence type="ECO:0000256" key="3">
    <source>
        <dbReference type="ARBA" id="ARBA00006288"/>
    </source>
</evidence>
<keyword evidence="6" id="KW-0276">Fatty acid metabolism</keyword>
<dbReference type="SUPFAM" id="SSF47203">
    <property type="entry name" value="Acyl-CoA dehydrogenase C-terminal domain-like"/>
    <property type="match status" value="2"/>
</dbReference>
<evidence type="ECO:0000256" key="7">
    <source>
        <dbReference type="ARBA" id="ARBA00023002"/>
    </source>
</evidence>
<evidence type="ECO:0000256" key="10">
    <source>
        <dbReference type="PIRNR" id="PIRNR000168"/>
    </source>
</evidence>
<evidence type="ECO:0000256" key="4">
    <source>
        <dbReference type="ARBA" id="ARBA00022630"/>
    </source>
</evidence>
<evidence type="ECO:0000259" key="13">
    <source>
        <dbReference type="Pfam" id="PF14749"/>
    </source>
</evidence>
<sequence length="713" mass="78040">MPGAGKEAGGEGLRDVQYLSSSQADDRIQDLVKKSSDIVLATHIEPRDDMLEERRRASFNASSLAAYLNGGKEKLQRLEELADLLHAQSWGNKSRRYYLSRRETYEDALKAALGIWDLIRNRTITMEDAMEARKLVDFPGGLELHIGMFIPTLLSQASPDQQAEWLPKALGLKLIGTYAQTELGHGTFVRGLQTTATYDPDTQQFILHTPTLTATKWWPGGLGKTSTHVVAMARLFIRGKDYGPHAFVVPIRDMASHLPLPGIRVGDIGPKFGYNGVDNGFLSFNHVVVPRDNMLMRFAKVTPEGEYKPPPPSNAKASYATMVYVRATIVEGAGWALARSVTIAVRYAAVRRQTAAHAGERELQVLDYQNTAADLLPLLAQAYALLFMGKSGMDMYKEFEMDRDQGNFNKLPELHAVLSGMKSVSTTLASDGMEAARRACGGHGYSMLSGLPTLFTHYVQNVTWEGDNNVMLLQTARYLVKRLLAAQSGKGSPGGSAGYTANVDTELKQRCFVRSPRDWLDPAVQSAAFRHRATRLCVAATQALADASGGDVVFEGHPWNSNTVDLIRLARAHCLLVLHSTFADSVAQLAAEGSVDSLAIAALSKLLSLFGLSFIAREAGDFLEDGYLSGQQVDWARKQYYKCLAVLRPDAVALVDAFGLTDYQLNSALGRKDGDVYRALLAAAQASPLNETEEGPAWDSILKPRLNKPTSKL</sequence>
<dbReference type="Pfam" id="PF01756">
    <property type="entry name" value="ACOX"/>
    <property type="match status" value="1"/>
</dbReference>
<evidence type="ECO:0000256" key="2">
    <source>
        <dbReference type="ARBA" id="ARBA00004275"/>
    </source>
</evidence>
<gene>
    <name evidence="15" type="primary">g8078</name>
    <name evidence="15" type="ORF">VP750_LOCUS6940</name>
</gene>
<evidence type="ECO:0000259" key="14">
    <source>
        <dbReference type="Pfam" id="PF22924"/>
    </source>
</evidence>
<dbReference type="InterPro" id="IPR006091">
    <property type="entry name" value="Acyl-CoA_Oxase/DH_mid-dom"/>
</dbReference>
<dbReference type="Proteomes" id="UP001497392">
    <property type="component" value="Unassembled WGS sequence"/>
</dbReference>
<evidence type="ECO:0000256" key="9">
    <source>
        <dbReference type="ARBA" id="ARBA00023140"/>
    </source>
</evidence>
<dbReference type="InterPro" id="IPR036250">
    <property type="entry name" value="AcylCo_DH-like_C"/>
</dbReference>
<dbReference type="PANTHER" id="PTHR10909:SF250">
    <property type="entry name" value="PEROXISOMAL ACYL-COENZYME A OXIDASE 1"/>
    <property type="match status" value="1"/>
</dbReference>
<dbReference type="InterPro" id="IPR037069">
    <property type="entry name" value="AcylCoA_DH/ox_N_sf"/>
</dbReference>
<accession>A0ABP1G0L5</accession>
<evidence type="ECO:0000256" key="1">
    <source>
        <dbReference type="ARBA" id="ARBA00001974"/>
    </source>
</evidence>
<feature type="domain" description="Acyl-CoA oxidase/dehydrogenase middle" evidence="12">
    <location>
        <begin position="178"/>
        <end position="287"/>
    </location>
</feature>
<comment type="subcellular location">
    <subcellularLocation>
        <location evidence="2">Peroxisome</location>
    </subcellularLocation>
</comment>
<dbReference type="Pfam" id="PF22924">
    <property type="entry name" value="ACOX_C_alpha1"/>
    <property type="match status" value="1"/>
</dbReference>
<keyword evidence="8" id="KW-0443">Lipid metabolism</keyword>
<evidence type="ECO:0000256" key="8">
    <source>
        <dbReference type="ARBA" id="ARBA00023098"/>
    </source>
</evidence>
<comment type="caution">
    <text evidence="15">The sequence shown here is derived from an EMBL/GenBank/DDBJ whole genome shotgun (WGS) entry which is preliminary data.</text>
</comment>
<evidence type="ECO:0000259" key="11">
    <source>
        <dbReference type="Pfam" id="PF01756"/>
    </source>
</evidence>
<comment type="cofactor">
    <cofactor evidence="1">
        <name>FAD</name>
        <dbReference type="ChEBI" id="CHEBI:57692"/>
    </cofactor>
</comment>
<protein>
    <recommendedName>
        <fullName evidence="10">Acyl-coenzyme A oxidase</fullName>
    </recommendedName>
</protein>
<evidence type="ECO:0000313" key="16">
    <source>
        <dbReference type="Proteomes" id="UP001497392"/>
    </source>
</evidence>
<dbReference type="InterPro" id="IPR046373">
    <property type="entry name" value="Acyl-CoA_Oxase/DH_mid-dom_sf"/>
</dbReference>
<evidence type="ECO:0000313" key="15">
    <source>
        <dbReference type="EMBL" id="CAL5225281.1"/>
    </source>
</evidence>
<organism evidence="15 16">
    <name type="scientific">Coccomyxa viridis</name>
    <dbReference type="NCBI Taxonomy" id="1274662"/>
    <lineage>
        <taxon>Eukaryota</taxon>
        <taxon>Viridiplantae</taxon>
        <taxon>Chlorophyta</taxon>
        <taxon>core chlorophytes</taxon>
        <taxon>Trebouxiophyceae</taxon>
        <taxon>Trebouxiophyceae incertae sedis</taxon>
        <taxon>Coccomyxaceae</taxon>
        <taxon>Coccomyxa</taxon>
    </lineage>
</organism>
<evidence type="ECO:0000256" key="6">
    <source>
        <dbReference type="ARBA" id="ARBA00022832"/>
    </source>
</evidence>
<dbReference type="InterPro" id="IPR009100">
    <property type="entry name" value="AcylCoA_DH/oxidase_NM_dom_sf"/>
</dbReference>
<keyword evidence="5 10" id="KW-0274">FAD</keyword>
<name>A0ABP1G0L5_9CHLO</name>
<dbReference type="InterPro" id="IPR055060">
    <property type="entry name" value="ACOX_C_alpha1"/>
</dbReference>
<comment type="similarity">
    <text evidence="3 10">Belongs to the acyl-CoA oxidase family.</text>
</comment>
<dbReference type="Gene3D" id="2.40.110.10">
    <property type="entry name" value="Butyryl-CoA Dehydrogenase, subunit A, domain 2"/>
    <property type="match status" value="1"/>
</dbReference>
<dbReference type="EMBL" id="CAXHTA020000012">
    <property type="protein sequence ID" value="CAL5225281.1"/>
    <property type="molecule type" value="Genomic_DNA"/>
</dbReference>
<dbReference type="InterPro" id="IPR029320">
    <property type="entry name" value="Acyl-CoA_ox_N"/>
</dbReference>
<reference evidence="15 16" key="1">
    <citation type="submission" date="2024-06" db="EMBL/GenBank/DDBJ databases">
        <authorList>
            <person name="Kraege A."/>
            <person name="Thomma B."/>
        </authorList>
    </citation>
    <scope>NUCLEOTIDE SEQUENCE [LARGE SCALE GENOMIC DNA]</scope>
</reference>
<dbReference type="SUPFAM" id="SSF56645">
    <property type="entry name" value="Acyl-CoA dehydrogenase NM domain-like"/>
    <property type="match status" value="1"/>
</dbReference>
<evidence type="ECO:0000259" key="12">
    <source>
        <dbReference type="Pfam" id="PF02770"/>
    </source>
</evidence>
<keyword evidence="4 10" id="KW-0285">Flavoprotein</keyword>
<dbReference type="Pfam" id="PF02770">
    <property type="entry name" value="Acyl-CoA_dh_M"/>
    <property type="match status" value="1"/>
</dbReference>
<dbReference type="Gene3D" id="1.10.540.10">
    <property type="entry name" value="Acyl-CoA dehydrogenase/oxidase, N-terminal domain"/>
    <property type="match status" value="1"/>
</dbReference>
<feature type="domain" description="Acyl-CoA oxidase C-terminal" evidence="11">
    <location>
        <begin position="521"/>
        <end position="706"/>
    </location>
</feature>
<keyword evidence="7" id="KW-0560">Oxidoreductase</keyword>
<dbReference type="PIRSF" id="PIRSF000168">
    <property type="entry name" value="Acyl-CoA_oxidase"/>
    <property type="match status" value="1"/>
</dbReference>
<keyword evidence="9" id="KW-0576">Peroxisome</keyword>
<feature type="domain" description="Acyl-coenzyme A oxidase N-terminal" evidence="13">
    <location>
        <begin position="62"/>
        <end position="175"/>
    </location>
</feature>
<feature type="domain" description="Acyl-CoA oxidase C-alpha1" evidence="14">
    <location>
        <begin position="319"/>
        <end position="480"/>
    </location>
</feature>
<dbReference type="Pfam" id="PF14749">
    <property type="entry name" value="Acyl-CoA_ox_N"/>
    <property type="match status" value="1"/>
</dbReference>
<evidence type="ECO:0000256" key="5">
    <source>
        <dbReference type="ARBA" id="ARBA00022827"/>
    </source>
</evidence>
<proteinExistence type="inferred from homology"/>
<dbReference type="InterPro" id="IPR002655">
    <property type="entry name" value="Acyl-CoA_oxidase_C"/>
</dbReference>
<keyword evidence="16" id="KW-1185">Reference proteome</keyword>
<dbReference type="PANTHER" id="PTHR10909">
    <property type="entry name" value="ELECTRON TRANSPORT OXIDOREDUCTASE"/>
    <property type="match status" value="1"/>
</dbReference>
<dbReference type="Gene3D" id="1.20.140.10">
    <property type="entry name" value="Butyryl-CoA Dehydrogenase, subunit A, domain 3"/>
    <property type="match status" value="2"/>
</dbReference>